<dbReference type="Pfam" id="PF12349">
    <property type="entry name" value="Sterol-sensing"/>
    <property type="match status" value="1"/>
</dbReference>
<dbReference type="PANTHER" id="PTHR45727">
    <property type="entry name" value="NPC INTRACELLULAR CHOLESTEROL TRANSPORTER 1"/>
    <property type="match status" value="1"/>
</dbReference>
<accession>A0A7R9QSG5</accession>
<keyword evidence="3" id="KW-0813">Transport</keyword>
<dbReference type="GO" id="GO:0042632">
    <property type="term" value="P:cholesterol homeostasis"/>
    <property type="evidence" value="ECO:0007669"/>
    <property type="project" value="TreeGrafter"/>
</dbReference>
<dbReference type="GO" id="GO:0015918">
    <property type="term" value="P:sterol transport"/>
    <property type="evidence" value="ECO:0007669"/>
    <property type="project" value="TreeGrafter"/>
</dbReference>
<dbReference type="InterPro" id="IPR053958">
    <property type="entry name" value="HMGCR/SNAP/NPC1-like_SSD"/>
</dbReference>
<feature type="transmembrane region" description="Helical" evidence="13">
    <location>
        <begin position="408"/>
        <end position="426"/>
    </location>
</feature>
<evidence type="ECO:0000256" key="12">
    <source>
        <dbReference type="ARBA" id="ARBA00034049"/>
    </source>
</evidence>
<keyword evidence="8" id="KW-0443">Lipid metabolism</keyword>
<evidence type="ECO:0000256" key="11">
    <source>
        <dbReference type="ARBA" id="ARBA00023180"/>
    </source>
</evidence>
<dbReference type="EMBL" id="OC926708">
    <property type="protein sequence ID" value="CAD7656848.1"/>
    <property type="molecule type" value="Genomic_DNA"/>
</dbReference>
<evidence type="ECO:0000256" key="10">
    <source>
        <dbReference type="ARBA" id="ARBA00023157"/>
    </source>
</evidence>
<evidence type="ECO:0000256" key="13">
    <source>
        <dbReference type="SAM" id="Phobius"/>
    </source>
</evidence>
<keyword evidence="9 13" id="KW-0472">Membrane</keyword>
<proteinExistence type="inferred from homology"/>
<evidence type="ECO:0000256" key="9">
    <source>
        <dbReference type="ARBA" id="ARBA00023136"/>
    </source>
</evidence>
<name>A0A7R9QSG5_9ACAR</name>
<evidence type="ECO:0000256" key="4">
    <source>
        <dbReference type="ARBA" id="ARBA00022692"/>
    </source>
</evidence>
<reference evidence="15" key="1">
    <citation type="submission" date="2020-11" db="EMBL/GenBank/DDBJ databases">
        <authorList>
            <person name="Tran Van P."/>
        </authorList>
    </citation>
    <scope>NUCLEOTIDE SEQUENCE</scope>
</reference>
<comment type="catalytic activity">
    <reaction evidence="12">
        <text>cholesterol(in) = cholesterol(out)</text>
        <dbReference type="Rhea" id="RHEA:39747"/>
        <dbReference type="ChEBI" id="CHEBI:16113"/>
    </reaction>
</comment>
<evidence type="ECO:0000256" key="2">
    <source>
        <dbReference type="ARBA" id="ARBA00005585"/>
    </source>
</evidence>
<dbReference type="GO" id="GO:0006629">
    <property type="term" value="P:lipid metabolic process"/>
    <property type="evidence" value="ECO:0007669"/>
    <property type="project" value="UniProtKB-KW"/>
</dbReference>
<dbReference type="GO" id="GO:0015485">
    <property type="term" value="F:cholesterol binding"/>
    <property type="evidence" value="ECO:0007669"/>
    <property type="project" value="TreeGrafter"/>
</dbReference>
<dbReference type="GO" id="GO:0030299">
    <property type="term" value="P:intestinal cholesterol absorption"/>
    <property type="evidence" value="ECO:0007669"/>
    <property type="project" value="TreeGrafter"/>
</dbReference>
<keyword evidence="10" id="KW-1015">Disulfide bond</keyword>
<evidence type="ECO:0000256" key="5">
    <source>
        <dbReference type="ARBA" id="ARBA00022729"/>
    </source>
</evidence>
<evidence type="ECO:0000259" key="14">
    <source>
        <dbReference type="PROSITE" id="PS50156"/>
    </source>
</evidence>
<evidence type="ECO:0000256" key="8">
    <source>
        <dbReference type="ARBA" id="ARBA00023098"/>
    </source>
</evidence>
<keyword evidence="5" id="KW-0732">Signal</keyword>
<dbReference type="AlphaFoldDB" id="A0A7R9QSG5"/>
<feature type="non-terminal residue" evidence="15">
    <location>
        <position position="1"/>
    </location>
</feature>
<dbReference type="InterPro" id="IPR053956">
    <property type="entry name" value="NPC1_MLD"/>
</dbReference>
<organism evidence="15">
    <name type="scientific">Oppiella nova</name>
    <dbReference type="NCBI Taxonomy" id="334625"/>
    <lineage>
        <taxon>Eukaryota</taxon>
        <taxon>Metazoa</taxon>
        <taxon>Ecdysozoa</taxon>
        <taxon>Arthropoda</taxon>
        <taxon>Chelicerata</taxon>
        <taxon>Arachnida</taxon>
        <taxon>Acari</taxon>
        <taxon>Acariformes</taxon>
        <taxon>Sarcoptiformes</taxon>
        <taxon>Oribatida</taxon>
        <taxon>Brachypylina</taxon>
        <taxon>Oppioidea</taxon>
        <taxon>Oppiidae</taxon>
        <taxon>Oppiella</taxon>
    </lineage>
</organism>
<feature type="transmembrane region" description="Helical" evidence="13">
    <location>
        <begin position="617"/>
        <end position="637"/>
    </location>
</feature>
<dbReference type="Pfam" id="PF16414">
    <property type="entry name" value="NPC1_N"/>
    <property type="match status" value="1"/>
</dbReference>
<evidence type="ECO:0000313" key="15">
    <source>
        <dbReference type="EMBL" id="CAD7656848.1"/>
    </source>
</evidence>
<feature type="transmembrane region" description="Helical" evidence="13">
    <location>
        <begin position="466"/>
        <end position="489"/>
    </location>
</feature>
<evidence type="ECO:0000256" key="6">
    <source>
        <dbReference type="ARBA" id="ARBA00022989"/>
    </source>
</evidence>
<gene>
    <name evidence="15" type="ORF">ONB1V03_LOCUS13484</name>
</gene>
<evidence type="ECO:0000256" key="1">
    <source>
        <dbReference type="ARBA" id="ARBA00004127"/>
    </source>
</evidence>
<evidence type="ECO:0000313" key="16">
    <source>
        <dbReference type="Proteomes" id="UP000728032"/>
    </source>
</evidence>
<keyword evidence="16" id="KW-1185">Reference proteome</keyword>
<dbReference type="SUPFAM" id="SSF82866">
    <property type="entry name" value="Multidrug efflux transporter AcrB transmembrane domain"/>
    <property type="match status" value="1"/>
</dbReference>
<keyword evidence="4 13" id="KW-0812">Transmembrane</keyword>
<feature type="transmembrane region" description="Helical" evidence="13">
    <location>
        <begin position="543"/>
        <end position="568"/>
    </location>
</feature>
<protein>
    <recommendedName>
        <fullName evidence="14">SSD domain-containing protein</fullName>
    </recommendedName>
</protein>
<dbReference type="InterPro" id="IPR000731">
    <property type="entry name" value="SSD"/>
</dbReference>
<comment type="similarity">
    <text evidence="2">Belongs to the patched family.</text>
</comment>
<keyword evidence="11" id="KW-0325">Glycoprotein</keyword>
<comment type="subcellular location">
    <subcellularLocation>
        <location evidence="1">Endomembrane system</location>
        <topology evidence="1">Multi-pass membrane protein</topology>
    </subcellularLocation>
</comment>
<feature type="transmembrane region" description="Helical" evidence="13">
    <location>
        <begin position="438"/>
        <end position="460"/>
    </location>
</feature>
<keyword evidence="6 13" id="KW-1133">Transmembrane helix</keyword>
<dbReference type="EMBL" id="CAJPVJ010011883">
    <property type="protein sequence ID" value="CAG2174035.1"/>
    <property type="molecule type" value="Genomic_DNA"/>
</dbReference>
<dbReference type="Gene3D" id="1.20.1640.10">
    <property type="entry name" value="Multidrug efflux transporter AcrB transmembrane domain"/>
    <property type="match status" value="1"/>
</dbReference>
<dbReference type="GO" id="GO:0005886">
    <property type="term" value="C:plasma membrane"/>
    <property type="evidence" value="ECO:0007669"/>
    <property type="project" value="TreeGrafter"/>
</dbReference>
<evidence type="ECO:0000256" key="7">
    <source>
        <dbReference type="ARBA" id="ARBA00023055"/>
    </source>
</evidence>
<sequence length="871" mass="98206">MPYKSTSHLLPIPSTVRPFQDMNASQRDKRLDSQNNCTCVRSSGSFGSTVIKPLCGNYGAEHCSPDRWVESIGTKNPSPFQINFHITTDETIDGHKPMNQTPWSCKAAPIGYSNQPCSCADCPAVCPFQKHSYPEPDIQWTVWGVNGMWILAIGLSVGIVTSFVAMTDPVSLWSTPTSRARNEKDFFDQNFSPFYRTQQIIVRPKNETLVTHPDPKNESIVYTFGPVFEKQFLLQVLDLQLKVMNISVRVDGEEVVLSDLCFDPMKNKMCAVQTPLGWFQSNAFRLDYIYKKDKLEYNYLDHMLTYFDGISCAGRFGGPMFPNVVLGDFDESQPLPEAYLTSRSIVITFLLNNNVDDSKNRKAIQWEQEFLNLLHGYSHPNLEIVYFSERSLQDELDRQSISSLTTVAISYSVMFVYISITLGRFTTFRRLFIDSKMVLGLSGVLIVLLSVTASIGLLSICGVKSTLIIAEVIPFLVLAVGVDNIFLLVQHFQRQSFGTEVSVEERVAEVLESVGPSILQAVVSESSCFLLGALTPMPAVRVFALNAGLALLMAFVLQMIAFIPFLVFDTNRQLDNRYEVFCCVRQHKKQDMESKDDKGFLYRFFQHIYAPFLMRDWIRVSVISLFIGWFCASVAVISELDVGLDQRLSVPSDSYVLPYFNAQMNSLRVGAPVYFVVKGPYDYDNKFYLIGGGAGCSSNSLSSLLTDASKYSNQSYIATTVPNSWIDDYNSWGNPSNDRCCRLHNKNVSAFCNSTDGDIPNYKCSKGGGPAYGPYVHLDYSQNNPHFIKASSFNTYHTVLKNSHDFISALKNARILADSMTEAINRQNKEDDQYVEVYPYSIFYVFYEQYLTIWRDTVVNLVIALSAIFVV</sequence>
<dbReference type="GO" id="GO:0012505">
    <property type="term" value="C:endomembrane system"/>
    <property type="evidence" value="ECO:0007669"/>
    <property type="project" value="UniProtKB-SubCell"/>
</dbReference>
<dbReference type="InterPro" id="IPR032190">
    <property type="entry name" value="NPC1_N"/>
</dbReference>
<dbReference type="PROSITE" id="PS50156">
    <property type="entry name" value="SSD"/>
    <property type="match status" value="1"/>
</dbReference>
<keyword evidence="7" id="KW-0445">Lipid transport</keyword>
<dbReference type="Proteomes" id="UP000728032">
    <property type="component" value="Unassembled WGS sequence"/>
</dbReference>
<evidence type="ECO:0000256" key="3">
    <source>
        <dbReference type="ARBA" id="ARBA00022448"/>
    </source>
</evidence>
<dbReference type="Pfam" id="PF22314">
    <property type="entry name" value="NPC1_MLD"/>
    <property type="match status" value="1"/>
</dbReference>
<dbReference type="PANTHER" id="PTHR45727:SF2">
    <property type="entry name" value="NPC INTRACELLULAR CHOLESTEROL TRANSPORTER 1"/>
    <property type="match status" value="1"/>
</dbReference>
<dbReference type="OrthoDB" id="6510177at2759"/>
<feature type="domain" description="SSD" evidence="14">
    <location>
        <begin position="403"/>
        <end position="568"/>
    </location>
</feature>
<dbReference type="FunFam" id="1.20.1640.10:FF:000008">
    <property type="entry name" value="NPC intracellular cholesterol transporter 1"/>
    <property type="match status" value="1"/>
</dbReference>